<dbReference type="GO" id="GO:0008168">
    <property type="term" value="F:methyltransferase activity"/>
    <property type="evidence" value="ECO:0007669"/>
    <property type="project" value="UniProtKB-KW"/>
</dbReference>
<dbReference type="InterPro" id="IPR019257">
    <property type="entry name" value="MeTrfase_dom"/>
</dbReference>
<dbReference type="PANTHER" id="PTHR43397:SF1">
    <property type="entry name" value="ERGOTHIONEINE BIOSYNTHESIS PROTEIN 1"/>
    <property type="match status" value="1"/>
</dbReference>
<accession>A0AAC9K6B5</accession>
<gene>
    <name evidence="5" type="ORF">GbCGDNIH9_0492</name>
</gene>
<dbReference type="PANTHER" id="PTHR43397">
    <property type="entry name" value="ERGOTHIONEINE BIOSYNTHESIS PROTEIN 1"/>
    <property type="match status" value="1"/>
</dbReference>
<sequence length="361" mass="39694">MAVQRSETGPRYRTGGSASDPFPFISLNNQEPERMPRVSHNLVHPSPIQPVPQIMQEVLDGLSRIRKTLPAKLFYDAEGCRLFEAITTLPEYYLTRTERHLLRGIGADLASHLPDCPALIEFGASSEDKAVLLLETLLEAGKPVHTYVAIDVAAEALSALAYRLSVSHPALTVQPVAADFTTLESLPASIANRPQLAFFPGSTIGNLSPAQAVAFMRDVHLLTGPDACFLVGADLRKDPSILLPAYNDRAGVTAAFNLNILNHINDATGSDLDPDGFAHRAVWNDHESRIEMHLVSRRPQQARIGSRIIHFHQGETIHTENSYKHTVKGFHTLAGQAGWHASATWTDSDHLFSIHLLRKDH</sequence>
<keyword evidence="2" id="KW-0808">Transferase</keyword>
<dbReference type="InterPro" id="IPR035094">
    <property type="entry name" value="EgtD"/>
</dbReference>
<dbReference type="InterPro" id="IPR051128">
    <property type="entry name" value="EgtD_Methyltrsf_superfamily"/>
</dbReference>
<evidence type="ECO:0000259" key="4">
    <source>
        <dbReference type="Pfam" id="PF10017"/>
    </source>
</evidence>
<keyword evidence="1" id="KW-0489">Methyltransferase</keyword>
<evidence type="ECO:0000256" key="2">
    <source>
        <dbReference type="ARBA" id="ARBA00022679"/>
    </source>
</evidence>
<feature type="domain" description="Histidine-specific methyltransferase SAM-dependent" evidence="4">
    <location>
        <begin position="55"/>
        <end position="359"/>
    </location>
</feature>
<dbReference type="PIRSF" id="PIRSF018005">
    <property type="entry name" value="UCP018005"/>
    <property type="match status" value="1"/>
</dbReference>
<dbReference type="InterPro" id="IPR017804">
    <property type="entry name" value="MeTrfase_EgtD-like"/>
</dbReference>
<dbReference type="GO" id="GO:0032259">
    <property type="term" value="P:methylation"/>
    <property type="evidence" value="ECO:0007669"/>
    <property type="project" value="UniProtKB-KW"/>
</dbReference>
<evidence type="ECO:0000256" key="1">
    <source>
        <dbReference type="ARBA" id="ARBA00022603"/>
    </source>
</evidence>
<organism evidence="5 6">
    <name type="scientific">Granulibacter bethesdensis</name>
    <dbReference type="NCBI Taxonomy" id="364410"/>
    <lineage>
        <taxon>Bacteria</taxon>
        <taxon>Pseudomonadati</taxon>
        <taxon>Pseudomonadota</taxon>
        <taxon>Alphaproteobacteria</taxon>
        <taxon>Acetobacterales</taxon>
        <taxon>Acetobacteraceae</taxon>
        <taxon>Granulibacter</taxon>
    </lineage>
</organism>
<dbReference type="Proteomes" id="UP000182373">
    <property type="component" value="Chromosome"/>
</dbReference>
<dbReference type="EMBL" id="CP018191">
    <property type="protein sequence ID" value="APH53731.1"/>
    <property type="molecule type" value="Genomic_DNA"/>
</dbReference>
<proteinExistence type="predicted"/>
<evidence type="ECO:0000313" key="5">
    <source>
        <dbReference type="EMBL" id="APH53731.1"/>
    </source>
</evidence>
<dbReference type="NCBIfam" id="TIGR03438">
    <property type="entry name" value="egtD_ergothio"/>
    <property type="match status" value="1"/>
</dbReference>
<name>A0AAC9K6B5_9PROT</name>
<dbReference type="InterPro" id="IPR029063">
    <property type="entry name" value="SAM-dependent_MTases_sf"/>
</dbReference>
<dbReference type="Pfam" id="PF10017">
    <property type="entry name" value="Methyltransf_33"/>
    <property type="match status" value="1"/>
</dbReference>
<protein>
    <recommendedName>
        <fullName evidence="4">Histidine-specific methyltransferase SAM-dependent domain-containing protein</fullName>
    </recommendedName>
</protein>
<evidence type="ECO:0000256" key="3">
    <source>
        <dbReference type="SAM" id="MobiDB-lite"/>
    </source>
</evidence>
<evidence type="ECO:0000313" key="6">
    <source>
        <dbReference type="Proteomes" id="UP000182373"/>
    </source>
</evidence>
<dbReference type="Gene3D" id="3.40.50.150">
    <property type="entry name" value="Vaccinia Virus protein VP39"/>
    <property type="match status" value="1"/>
</dbReference>
<reference evidence="6" key="1">
    <citation type="submission" date="2016-11" db="EMBL/GenBank/DDBJ databases">
        <title>Comparative genomic and phenotypic analysis of Granulibacter bethesdensis clinical isolates from patients with chronic granulomatous disease.</title>
        <authorList>
            <person name="Zarember K.A."/>
            <person name="Porcella S.F."/>
            <person name="Chu J."/>
            <person name="Ding L."/>
            <person name="Dahlstrom E."/>
            <person name="Barbian K."/>
            <person name="Martens C."/>
            <person name="Sykora L."/>
            <person name="Kramer S."/>
            <person name="Pettinato A.M."/>
            <person name="Hong H."/>
            <person name="Wald G."/>
            <person name="Berg L.J."/>
            <person name="Rogge L.S."/>
            <person name="Greenberg D.E."/>
            <person name="Falcone E.L."/>
            <person name="Neves J.F."/>
            <person name="Simoes M.J."/>
            <person name="Casal M."/>
            <person name="Rodriguez-Lopez F.C."/>
            <person name="Zelazny A."/>
            <person name="Gallin J.I."/>
            <person name="Holland S.M."/>
        </authorList>
    </citation>
    <scope>NUCLEOTIDE SEQUENCE [LARGE SCALE GENOMIC DNA]</scope>
    <source>
        <strain evidence="6">NIH9.1</strain>
    </source>
</reference>
<feature type="region of interest" description="Disordered" evidence="3">
    <location>
        <begin position="1"/>
        <end position="29"/>
    </location>
</feature>
<dbReference type="AlphaFoldDB" id="A0AAC9K6B5"/>